<dbReference type="RefSeq" id="WP_022793771.1">
    <property type="nucleotide sequence ID" value="NZ_FNNC01000001.1"/>
</dbReference>
<reference evidence="2 3" key="1">
    <citation type="submission" date="2016-10" db="EMBL/GenBank/DDBJ databases">
        <authorList>
            <person name="de Groot N.N."/>
        </authorList>
    </citation>
    <scope>NUCLEOTIDE SEQUENCE [LARGE SCALE GENOMIC DNA]</scope>
    <source>
        <strain evidence="2 3">DSM 23126</strain>
    </source>
</reference>
<keyword evidence="1" id="KW-0472">Membrane</keyword>
<sequence length="61" mass="7060">MFILFFIVFAVAYLFIMNSMTNKFVTQREVPDEKQPKVFNTINILVTILLISSYVELLLAA</sequence>
<proteinExistence type="predicted"/>
<evidence type="ECO:0000313" key="3">
    <source>
        <dbReference type="Proteomes" id="UP000199488"/>
    </source>
</evidence>
<dbReference type="EMBL" id="FNNC01000001">
    <property type="protein sequence ID" value="SDW28481.1"/>
    <property type="molecule type" value="Genomic_DNA"/>
</dbReference>
<evidence type="ECO:0000313" key="2">
    <source>
        <dbReference type="EMBL" id="SDW28481.1"/>
    </source>
</evidence>
<evidence type="ECO:0000256" key="1">
    <source>
        <dbReference type="SAM" id="Phobius"/>
    </source>
</evidence>
<accession>A0A1H2S9Y5</accession>
<dbReference type="Proteomes" id="UP000199488">
    <property type="component" value="Unassembled WGS sequence"/>
</dbReference>
<organism evidence="2 3">
    <name type="scientific">Marinococcus luteus</name>
    <dbReference type="NCBI Taxonomy" id="1122204"/>
    <lineage>
        <taxon>Bacteria</taxon>
        <taxon>Bacillati</taxon>
        <taxon>Bacillota</taxon>
        <taxon>Bacilli</taxon>
        <taxon>Bacillales</taxon>
        <taxon>Bacillaceae</taxon>
        <taxon>Marinococcus</taxon>
    </lineage>
</organism>
<name>A0A1H2S9Y5_9BACI</name>
<dbReference type="OrthoDB" id="2971155at2"/>
<dbReference type="AlphaFoldDB" id="A0A1H2S9Y5"/>
<keyword evidence="1" id="KW-0812">Transmembrane</keyword>
<keyword evidence="1" id="KW-1133">Transmembrane helix</keyword>
<dbReference type="STRING" id="1122204.SAMN05421781_1089"/>
<feature type="transmembrane region" description="Helical" evidence="1">
    <location>
        <begin position="39"/>
        <end position="59"/>
    </location>
</feature>
<keyword evidence="3" id="KW-1185">Reference proteome</keyword>
<gene>
    <name evidence="2" type="ORF">SAMN05421781_1089</name>
</gene>
<protein>
    <submittedName>
        <fullName evidence="2">Uncharacterized protein</fullName>
    </submittedName>
</protein>